<organism evidence="2 3">
    <name type="scientific">Methanomethylovorans hollandica (strain DSM 15978 / NBRC 107637 / DMS1)</name>
    <dbReference type="NCBI Taxonomy" id="867904"/>
    <lineage>
        <taxon>Archaea</taxon>
        <taxon>Methanobacteriati</taxon>
        <taxon>Methanobacteriota</taxon>
        <taxon>Stenosarchaea group</taxon>
        <taxon>Methanomicrobia</taxon>
        <taxon>Methanosarcinales</taxon>
        <taxon>Methanosarcinaceae</taxon>
        <taxon>Methanomethylovorans</taxon>
    </lineage>
</organism>
<evidence type="ECO:0000256" key="1">
    <source>
        <dbReference type="SAM" id="Phobius"/>
    </source>
</evidence>
<dbReference type="InterPro" id="IPR011672">
    <property type="entry name" value="DUF1614"/>
</dbReference>
<feature type="transmembrane region" description="Helical" evidence="1">
    <location>
        <begin position="12"/>
        <end position="28"/>
    </location>
</feature>
<dbReference type="KEGG" id="mhz:Metho_0228"/>
<protein>
    <submittedName>
        <fullName evidence="2">Putative membrane protein</fullName>
    </submittedName>
</protein>
<dbReference type="STRING" id="867904.Metho_0228"/>
<keyword evidence="1" id="KW-0472">Membrane</keyword>
<dbReference type="OrthoDB" id="141826at2157"/>
<sequence>MRGYVNRAELKMIAIFGSILLPIAILCYENKISIGSITSFPLFVMLLLMLVTRNIEIPITSMRTRKAELLSQNALVLEKIYSVPVSEELITPKERVFDTKLTINFAGVIIPLVAVVYLLITGPITESLEIALIITVITFLASEMIDGVGIEIPDYIGIIAFPLALILSPNNADSVIFTSSILGILAGYIASLLTLDGEKNGSAYISIGGTGSFKAIYVVALISSLISYYT</sequence>
<feature type="transmembrane region" description="Helical" evidence="1">
    <location>
        <begin position="34"/>
        <end position="55"/>
    </location>
</feature>
<dbReference type="Pfam" id="PF07758">
    <property type="entry name" value="DUF1614"/>
    <property type="match status" value="1"/>
</dbReference>
<reference evidence="3" key="1">
    <citation type="submission" date="2012-02" db="EMBL/GenBank/DDBJ databases">
        <title>Complete sequence of chromosome of Methanomethylovorans hollandica DSM 15978.</title>
        <authorList>
            <person name="Lucas S."/>
            <person name="Copeland A."/>
            <person name="Lapidus A."/>
            <person name="Glavina del Rio T."/>
            <person name="Dalin E."/>
            <person name="Tice H."/>
            <person name="Bruce D."/>
            <person name="Goodwin L."/>
            <person name="Pitluck S."/>
            <person name="Peters L."/>
            <person name="Mikhailova N."/>
            <person name="Held B."/>
            <person name="Kyrpides N."/>
            <person name="Mavromatis K."/>
            <person name="Ivanova N."/>
            <person name="Brettin T."/>
            <person name="Detter J.C."/>
            <person name="Han C."/>
            <person name="Larimer F."/>
            <person name="Land M."/>
            <person name="Hauser L."/>
            <person name="Markowitz V."/>
            <person name="Cheng J.-F."/>
            <person name="Hugenholtz P."/>
            <person name="Woyke T."/>
            <person name="Wu D."/>
            <person name="Spring S."/>
            <person name="Schroeder M."/>
            <person name="Brambilla E."/>
            <person name="Klenk H.-P."/>
            <person name="Eisen J.A."/>
        </authorList>
    </citation>
    <scope>NUCLEOTIDE SEQUENCE [LARGE SCALE GENOMIC DNA]</scope>
    <source>
        <strain evidence="3">DSM 15978 / NBRC 107637 / DMS1</strain>
    </source>
</reference>
<feature type="transmembrane region" description="Helical" evidence="1">
    <location>
        <begin position="101"/>
        <end position="121"/>
    </location>
</feature>
<keyword evidence="3" id="KW-1185">Reference proteome</keyword>
<feature type="transmembrane region" description="Helical" evidence="1">
    <location>
        <begin position="175"/>
        <end position="195"/>
    </location>
</feature>
<feature type="transmembrane region" description="Helical" evidence="1">
    <location>
        <begin position="152"/>
        <end position="169"/>
    </location>
</feature>
<evidence type="ECO:0000313" key="3">
    <source>
        <dbReference type="Proteomes" id="UP000010866"/>
    </source>
</evidence>
<proteinExistence type="predicted"/>
<dbReference type="HOGENOM" id="CLU_1202622_0_0_2"/>
<feature type="transmembrane region" description="Helical" evidence="1">
    <location>
        <begin position="207"/>
        <end position="229"/>
    </location>
</feature>
<dbReference type="EMBL" id="CP003362">
    <property type="protein sequence ID" value="AGB48511.1"/>
    <property type="molecule type" value="Genomic_DNA"/>
</dbReference>
<dbReference type="Proteomes" id="UP000010866">
    <property type="component" value="Chromosome"/>
</dbReference>
<accession>L0KTQ5</accession>
<keyword evidence="1" id="KW-0812">Transmembrane</keyword>
<name>L0KTQ5_METHD</name>
<keyword evidence="1" id="KW-1133">Transmembrane helix</keyword>
<evidence type="ECO:0000313" key="2">
    <source>
        <dbReference type="EMBL" id="AGB48511.1"/>
    </source>
</evidence>
<dbReference type="AlphaFoldDB" id="L0KTQ5"/>
<gene>
    <name evidence="2" type="ordered locus">Metho_0228</name>
</gene>